<organism evidence="5 6">
    <name type="scientific">Rotaria sordida</name>
    <dbReference type="NCBI Taxonomy" id="392033"/>
    <lineage>
        <taxon>Eukaryota</taxon>
        <taxon>Metazoa</taxon>
        <taxon>Spiralia</taxon>
        <taxon>Gnathifera</taxon>
        <taxon>Rotifera</taxon>
        <taxon>Eurotatoria</taxon>
        <taxon>Bdelloidea</taxon>
        <taxon>Philodinida</taxon>
        <taxon>Philodinidae</taxon>
        <taxon>Rotaria</taxon>
    </lineage>
</organism>
<keyword evidence="2" id="KW-0677">Repeat</keyword>
<proteinExistence type="predicted"/>
<name>A0A819IVZ3_9BILA</name>
<dbReference type="EMBL" id="CAJOBD010002976">
    <property type="protein sequence ID" value="CAF3920670.1"/>
    <property type="molecule type" value="Genomic_DNA"/>
</dbReference>
<keyword evidence="1" id="KW-0732">Signal</keyword>
<keyword evidence="3" id="KW-0325">Glycoprotein</keyword>
<dbReference type="CDD" id="cd05819">
    <property type="entry name" value="NHL"/>
    <property type="match status" value="1"/>
</dbReference>
<evidence type="ECO:0000256" key="2">
    <source>
        <dbReference type="ARBA" id="ARBA00022737"/>
    </source>
</evidence>
<dbReference type="Gene3D" id="2.120.10.30">
    <property type="entry name" value="TolB, C-terminal domain"/>
    <property type="match status" value="1"/>
</dbReference>
<protein>
    <recommendedName>
        <fullName evidence="7">NHL repeat containing protein</fullName>
    </recommendedName>
</protein>
<dbReference type="InterPro" id="IPR011042">
    <property type="entry name" value="6-blade_b-propeller_TolB-like"/>
</dbReference>
<gene>
    <name evidence="5" type="ORF">JBS370_LOCUS21904</name>
</gene>
<evidence type="ECO:0008006" key="7">
    <source>
        <dbReference type="Google" id="ProtNLM"/>
    </source>
</evidence>
<sequence length="377" mass="39992">MTTETTTTITTTTATTATTMTVTTATTMTSTTTMTTVTFTPSGIWALTIPTCATWNQTGITVAGNENGTYGSDLTSLYGPVSIFVDNNYTLYVADRDNNRIMKYYTNTRTGIVVAGNLTAGSSSTQLNSPKGVAVDQYGSVIVADSSNYRIQQFVSGSMIGTTLASNSSVNPLGQVRDLHIDVNNNIYVTDSDNSQVVKFFPYNGIGVVLAPTNGIGSGANQLSTPYGNFMDGNGTLYIADSGNSRVQMWSAGATTGITVAGITGSAGSNSSQLRNPYSIIVDNNGYIYVADGGNSRIMKWTTNYNAGGICVVGCTGTAGSAANQLRGPRDLKFDASGNLYVSDQGNQRIQKFMIQLSTTNCTMTEKFQWLKTYESK</sequence>
<dbReference type="PANTHER" id="PTHR10680:SF14">
    <property type="entry name" value="PEPTIDYL-GLYCINE ALPHA-AMIDATING MONOOXYGENASE"/>
    <property type="match status" value="1"/>
</dbReference>
<evidence type="ECO:0000313" key="5">
    <source>
        <dbReference type="EMBL" id="CAF3920670.1"/>
    </source>
</evidence>
<accession>A0A819IVZ3</accession>
<comment type="caution">
    <text evidence="5">The sequence shown here is derived from an EMBL/GenBank/DDBJ whole genome shotgun (WGS) entry which is preliminary data.</text>
</comment>
<dbReference type="PROSITE" id="PS51125">
    <property type="entry name" value="NHL"/>
    <property type="match status" value="2"/>
</dbReference>
<feature type="repeat" description="NHL" evidence="4">
    <location>
        <begin position="313"/>
        <end position="356"/>
    </location>
</feature>
<feature type="repeat" description="NHL" evidence="4">
    <location>
        <begin position="126"/>
        <end position="157"/>
    </location>
</feature>
<dbReference type="SUPFAM" id="SSF101898">
    <property type="entry name" value="NHL repeat"/>
    <property type="match status" value="1"/>
</dbReference>
<dbReference type="PANTHER" id="PTHR10680">
    <property type="entry name" value="PEPTIDYL-GLYCINE ALPHA-AMIDATING MONOOXYGENASE"/>
    <property type="match status" value="1"/>
</dbReference>
<dbReference type="Gene3D" id="2.40.10.500">
    <property type="match status" value="2"/>
</dbReference>
<reference evidence="5" key="1">
    <citation type="submission" date="2021-02" db="EMBL/GenBank/DDBJ databases">
        <authorList>
            <person name="Nowell W R."/>
        </authorList>
    </citation>
    <scope>NUCLEOTIDE SEQUENCE</scope>
</reference>
<dbReference type="InterPro" id="IPR001258">
    <property type="entry name" value="NHL_repeat"/>
</dbReference>
<dbReference type="AlphaFoldDB" id="A0A819IVZ3"/>
<dbReference type="GO" id="GO:0005576">
    <property type="term" value="C:extracellular region"/>
    <property type="evidence" value="ECO:0007669"/>
    <property type="project" value="TreeGrafter"/>
</dbReference>
<dbReference type="Proteomes" id="UP000663836">
    <property type="component" value="Unassembled WGS sequence"/>
</dbReference>
<evidence type="ECO:0000313" key="6">
    <source>
        <dbReference type="Proteomes" id="UP000663836"/>
    </source>
</evidence>
<evidence type="ECO:0000256" key="1">
    <source>
        <dbReference type="ARBA" id="ARBA00022729"/>
    </source>
</evidence>
<dbReference type="Pfam" id="PF01436">
    <property type="entry name" value="NHL"/>
    <property type="match status" value="2"/>
</dbReference>
<evidence type="ECO:0000256" key="4">
    <source>
        <dbReference type="PROSITE-ProRule" id="PRU00504"/>
    </source>
</evidence>
<evidence type="ECO:0000256" key="3">
    <source>
        <dbReference type="ARBA" id="ARBA00023180"/>
    </source>
</evidence>